<dbReference type="GO" id="GO:0003841">
    <property type="term" value="F:1-acylglycerol-3-phosphate O-acyltransferase activity"/>
    <property type="evidence" value="ECO:0007669"/>
    <property type="project" value="TreeGrafter"/>
</dbReference>
<dbReference type="SUPFAM" id="SSF69593">
    <property type="entry name" value="Glycerol-3-phosphate (1)-acyltransferase"/>
    <property type="match status" value="1"/>
</dbReference>
<protein>
    <submittedName>
        <fullName evidence="5">Probable acyltransferase</fullName>
    </submittedName>
</protein>
<dbReference type="STRING" id="314230.DSM3645_19263"/>
<dbReference type="GO" id="GO:0006654">
    <property type="term" value="P:phosphatidic acid biosynthetic process"/>
    <property type="evidence" value="ECO:0007669"/>
    <property type="project" value="TreeGrafter"/>
</dbReference>
<dbReference type="AlphaFoldDB" id="A3ZT59"/>
<keyword evidence="2 5" id="KW-0808">Transferase</keyword>
<evidence type="ECO:0000313" key="5">
    <source>
        <dbReference type="EMBL" id="EAQ80167.1"/>
    </source>
</evidence>
<dbReference type="PANTHER" id="PTHR10434:SF11">
    <property type="entry name" value="1-ACYL-SN-GLYCEROL-3-PHOSPHATE ACYLTRANSFERASE"/>
    <property type="match status" value="1"/>
</dbReference>
<dbReference type="CDD" id="cd07989">
    <property type="entry name" value="LPLAT_AGPAT-like"/>
    <property type="match status" value="1"/>
</dbReference>
<dbReference type="eggNOG" id="COG0204">
    <property type="taxonomic scope" value="Bacteria"/>
</dbReference>
<dbReference type="EMBL" id="AANZ01000010">
    <property type="protein sequence ID" value="EAQ80167.1"/>
    <property type="molecule type" value="Genomic_DNA"/>
</dbReference>
<accession>A3ZT59</accession>
<evidence type="ECO:0000256" key="1">
    <source>
        <dbReference type="ARBA" id="ARBA00005189"/>
    </source>
</evidence>
<evidence type="ECO:0000259" key="4">
    <source>
        <dbReference type="SMART" id="SM00563"/>
    </source>
</evidence>
<dbReference type="RefSeq" id="WP_002651750.1">
    <property type="nucleotide sequence ID" value="NZ_CH672376.1"/>
</dbReference>
<comment type="pathway">
    <text evidence="1">Lipid metabolism.</text>
</comment>
<evidence type="ECO:0000256" key="2">
    <source>
        <dbReference type="ARBA" id="ARBA00022679"/>
    </source>
</evidence>
<organism evidence="5 6">
    <name type="scientific">Blastopirellula marina DSM 3645</name>
    <dbReference type="NCBI Taxonomy" id="314230"/>
    <lineage>
        <taxon>Bacteria</taxon>
        <taxon>Pseudomonadati</taxon>
        <taxon>Planctomycetota</taxon>
        <taxon>Planctomycetia</taxon>
        <taxon>Pirellulales</taxon>
        <taxon>Pirellulaceae</taxon>
        <taxon>Blastopirellula</taxon>
    </lineage>
</organism>
<dbReference type="InterPro" id="IPR002123">
    <property type="entry name" value="Plipid/glycerol_acylTrfase"/>
</dbReference>
<proteinExistence type="predicted"/>
<comment type="caution">
    <text evidence="5">The sequence shown here is derived from an EMBL/GenBank/DDBJ whole genome shotgun (WGS) entry which is preliminary data.</text>
</comment>
<name>A3ZT59_9BACT</name>
<reference evidence="5 6" key="1">
    <citation type="submission" date="2006-02" db="EMBL/GenBank/DDBJ databases">
        <authorList>
            <person name="Amann R."/>
            <person name="Ferriera S."/>
            <person name="Johnson J."/>
            <person name="Kravitz S."/>
            <person name="Halpern A."/>
            <person name="Remington K."/>
            <person name="Beeson K."/>
            <person name="Tran B."/>
            <person name="Rogers Y.-H."/>
            <person name="Friedman R."/>
            <person name="Venter J.C."/>
        </authorList>
    </citation>
    <scope>NUCLEOTIDE SEQUENCE [LARGE SCALE GENOMIC DNA]</scope>
    <source>
        <strain evidence="5 6">DSM 3645</strain>
    </source>
</reference>
<evidence type="ECO:0000313" key="6">
    <source>
        <dbReference type="Proteomes" id="UP000004358"/>
    </source>
</evidence>
<dbReference type="Pfam" id="PF01553">
    <property type="entry name" value="Acyltransferase"/>
    <property type="match status" value="1"/>
</dbReference>
<feature type="domain" description="Phospholipid/glycerol acyltransferase" evidence="4">
    <location>
        <begin position="34"/>
        <end position="156"/>
    </location>
</feature>
<evidence type="ECO:0000256" key="3">
    <source>
        <dbReference type="ARBA" id="ARBA00023315"/>
    </source>
</evidence>
<dbReference type="HOGENOM" id="CLU_027938_8_1_0"/>
<sequence>MDLNLTAPFLAALAKVFAGPSVRWVDCQPDTCQRVYFANHTSHLDPIVIWASLPPDVRKVTRPIAAKDYWSRGWFRRHLARSLNAMLIDRDKIKVHQSPVDLMIREIGDQYSLIVFPEGTRGHSDSGQIREFKSGIYYLNKKRPDLELVPVYMDNMNRILPRGEYLPVPMLSRVVFGPPIWLEQGETKNDFLARARQSVLRLRDV</sequence>
<keyword evidence="3 5" id="KW-0012">Acyltransferase</keyword>
<dbReference type="Proteomes" id="UP000004358">
    <property type="component" value="Unassembled WGS sequence"/>
</dbReference>
<dbReference type="PANTHER" id="PTHR10434">
    <property type="entry name" value="1-ACYL-SN-GLYCEROL-3-PHOSPHATE ACYLTRANSFERASE"/>
    <property type="match status" value="1"/>
</dbReference>
<gene>
    <name evidence="5" type="ORF">DSM3645_19263</name>
</gene>
<dbReference type="SMART" id="SM00563">
    <property type="entry name" value="PlsC"/>
    <property type="match status" value="1"/>
</dbReference>